<comment type="caution">
    <text evidence="1">The sequence shown here is derived from an EMBL/GenBank/DDBJ whole genome shotgun (WGS) entry which is preliminary data.</text>
</comment>
<reference evidence="1 2" key="1">
    <citation type="journal article" date="2019" name="Philos. Trans. R. Soc. Lond., B, Biol. Sci.">
        <title>Ant behaviour and brain gene expression of defending hosts depend on the ecological success of the intruding social parasite.</title>
        <authorList>
            <person name="Kaur R."/>
            <person name="Stoldt M."/>
            <person name="Jongepier E."/>
            <person name="Feldmeyer B."/>
            <person name="Menzel F."/>
            <person name="Bornberg-Bauer E."/>
            <person name="Foitzik S."/>
        </authorList>
    </citation>
    <scope>NUCLEOTIDE SEQUENCE [LARGE SCALE GENOMIC DNA]</scope>
    <source>
        <tissue evidence="1">Whole body</tissue>
    </source>
</reference>
<evidence type="ECO:0000313" key="2">
    <source>
        <dbReference type="Proteomes" id="UP000310200"/>
    </source>
</evidence>
<feature type="non-terminal residue" evidence="1">
    <location>
        <position position="163"/>
    </location>
</feature>
<accession>A0A4V3SBE8</accession>
<gene>
    <name evidence="1" type="ORF">DBV15_07940</name>
</gene>
<protein>
    <submittedName>
        <fullName evidence="1">Uncharacterized protein</fullName>
    </submittedName>
</protein>
<name>A0A4V3SBE8_9HYME</name>
<dbReference type="AlphaFoldDB" id="A0A4V3SBE8"/>
<sequence length="163" mass="17939">MNPHHSGIWRNVPAPLSWGLKLIVKAFFKTPEQGAQTTIHLAVSDEFNGVSGKYFMDCAVRIIVDLLKLDLFPKKLQYFKNFKPVVSVGQSSNSACFFAKCSCSVGYGPYGSFIDIEPLIMIARWNNPLDIGETMCNITLNPPTLQPDIVTLSGSPPKAAIPH</sequence>
<evidence type="ECO:0000313" key="1">
    <source>
        <dbReference type="EMBL" id="TGZ52534.1"/>
    </source>
</evidence>
<dbReference type="Proteomes" id="UP000310200">
    <property type="component" value="Unassembled WGS sequence"/>
</dbReference>
<proteinExistence type="predicted"/>
<organism evidence="1 2">
    <name type="scientific">Temnothorax longispinosus</name>
    <dbReference type="NCBI Taxonomy" id="300112"/>
    <lineage>
        <taxon>Eukaryota</taxon>
        <taxon>Metazoa</taxon>
        <taxon>Ecdysozoa</taxon>
        <taxon>Arthropoda</taxon>
        <taxon>Hexapoda</taxon>
        <taxon>Insecta</taxon>
        <taxon>Pterygota</taxon>
        <taxon>Neoptera</taxon>
        <taxon>Endopterygota</taxon>
        <taxon>Hymenoptera</taxon>
        <taxon>Apocrita</taxon>
        <taxon>Aculeata</taxon>
        <taxon>Formicoidea</taxon>
        <taxon>Formicidae</taxon>
        <taxon>Myrmicinae</taxon>
        <taxon>Temnothorax</taxon>
    </lineage>
</organism>
<dbReference type="EMBL" id="QBLH01001253">
    <property type="protein sequence ID" value="TGZ52534.1"/>
    <property type="molecule type" value="Genomic_DNA"/>
</dbReference>
<dbReference type="STRING" id="300112.A0A4V3SBE8"/>
<keyword evidence="2" id="KW-1185">Reference proteome</keyword>